<dbReference type="Gene3D" id="1.20.5.850">
    <property type="entry name" value="Rbstp2229 protein"/>
    <property type="match status" value="1"/>
</dbReference>
<reference evidence="1 2" key="1">
    <citation type="submission" date="2016-02" db="EMBL/GenBank/DDBJ databases">
        <title>Draft Genome for Tepidibacillus decaturensis nov. sp. Strain Z9, an Anaerobic, Moderately Thermophilic and Heterotrophic Bacterium from Deep Subsurface of the Illinois Basin, USA.</title>
        <authorList>
            <person name="Dong Y."/>
            <person name="Chang J.Y."/>
            <person name="Sanford R."/>
            <person name="Fouke B.W."/>
        </authorList>
    </citation>
    <scope>NUCLEOTIDE SEQUENCE [LARGE SCALE GENOMIC DNA]</scope>
    <source>
        <strain evidence="1 2">Z9</strain>
    </source>
</reference>
<evidence type="ECO:0000313" key="1">
    <source>
        <dbReference type="EMBL" id="KXG43806.1"/>
    </source>
</evidence>
<dbReference type="InterPro" id="IPR036294">
    <property type="entry name" value="Rbstp2229-like_sf"/>
</dbReference>
<dbReference type="AlphaFoldDB" id="A0A135L497"/>
<organism evidence="1 2">
    <name type="scientific">Tepidibacillus decaturensis</name>
    <dbReference type="NCBI Taxonomy" id="1413211"/>
    <lineage>
        <taxon>Bacteria</taxon>
        <taxon>Bacillati</taxon>
        <taxon>Bacillota</taxon>
        <taxon>Bacilli</taxon>
        <taxon>Bacillales</taxon>
        <taxon>Bacillaceae</taxon>
        <taxon>Tepidibacillus</taxon>
    </lineage>
</organism>
<dbReference type="Pfam" id="PF08968">
    <property type="entry name" value="DUF1885"/>
    <property type="match status" value="1"/>
</dbReference>
<evidence type="ECO:0000313" key="2">
    <source>
        <dbReference type="Proteomes" id="UP000070352"/>
    </source>
</evidence>
<dbReference type="RefSeq" id="WP_068724765.1">
    <property type="nucleotide sequence ID" value="NZ_LSKU01000001.1"/>
</dbReference>
<name>A0A135L497_9BACI</name>
<sequence length="141" mass="16289">MGKSAYVKLVNGSVQQEITIDQVKELLNKYIENTGKLAEQLDWEYHESAFPYTIQEKAEGDTKYLYLKAKDELYNYLIIGVGSEEVDGHTTQFIQVVLPDEDYRTPGDQAKGNEFSKYLAKKLKAELHLFNGRVLYYNPRK</sequence>
<dbReference type="SUPFAM" id="SSF111171">
    <property type="entry name" value="Rbstp2229 protein"/>
    <property type="match status" value="1"/>
</dbReference>
<evidence type="ECO:0008006" key="3">
    <source>
        <dbReference type="Google" id="ProtNLM"/>
    </source>
</evidence>
<dbReference type="EMBL" id="LSKU01000001">
    <property type="protein sequence ID" value="KXG43806.1"/>
    <property type="molecule type" value="Genomic_DNA"/>
</dbReference>
<dbReference type="STRING" id="1413211.U473_07105"/>
<gene>
    <name evidence="1" type="ORF">U473_07105</name>
</gene>
<keyword evidence="2" id="KW-1185">Reference proteome</keyword>
<accession>A0A135L497</accession>
<comment type="caution">
    <text evidence="1">The sequence shown here is derived from an EMBL/GenBank/DDBJ whole genome shotgun (WGS) entry which is preliminary data.</text>
</comment>
<dbReference type="InterPro" id="IPR015062">
    <property type="entry name" value="DUF1885"/>
</dbReference>
<dbReference type="Proteomes" id="UP000070352">
    <property type="component" value="Unassembled WGS sequence"/>
</dbReference>
<proteinExistence type="predicted"/>
<dbReference type="Gene3D" id="3.30.310.120">
    <property type="entry name" value="Rbstp2229 like protein"/>
    <property type="match status" value="1"/>
</dbReference>
<dbReference type="OrthoDB" id="2966171at2"/>
<protein>
    <recommendedName>
        <fullName evidence="3">DUF1885 domain-containing protein</fullName>
    </recommendedName>
</protein>